<accession>A0A5S3X1I1</accession>
<reference evidence="2 3" key="1">
    <citation type="submission" date="2018-01" db="EMBL/GenBank/DDBJ databases">
        <authorList>
            <person name="Paulsen S."/>
            <person name="Gram L.K."/>
        </authorList>
    </citation>
    <scope>NUCLEOTIDE SEQUENCE [LARGE SCALE GENOMIC DNA]</scope>
    <source>
        <strain evidence="2 3">S2599</strain>
    </source>
</reference>
<proteinExistence type="predicted"/>
<keyword evidence="1" id="KW-0812">Transmembrane</keyword>
<dbReference type="PROSITE" id="PS51257">
    <property type="entry name" value="PROKAR_LIPOPROTEIN"/>
    <property type="match status" value="1"/>
</dbReference>
<sequence>MRVSKTEKQFLIFNLLGACAFIWIASKTWIHPELVDVGGASAGSAVVWFFTALPVLVVFLVINPVIIVFAIVRWVKARSWPLTYVSLLSLLIWPLVIMIDSSRHGL</sequence>
<evidence type="ECO:0000313" key="3">
    <source>
        <dbReference type="Proteomes" id="UP000306719"/>
    </source>
</evidence>
<evidence type="ECO:0000313" key="2">
    <source>
        <dbReference type="EMBL" id="TMP38131.1"/>
    </source>
</evidence>
<keyword evidence="1" id="KW-1133">Transmembrane helix</keyword>
<keyword evidence="1" id="KW-0472">Membrane</keyword>
<name>A0A5S3X1I1_9GAMM</name>
<organism evidence="2 3">
    <name type="scientific">Pseudoalteromonas rubra</name>
    <dbReference type="NCBI Taxonomy" id="43658"/>
    <lineage>
        <taxon>Bacteria</taxon>
        <taxon>Pseudomonadati</taxon>
        <taxon>Pseudomonadota</taxon>
        <taxon>Gammaproteobacteria</taxon>
        <taxon>Alteromonadales</taxon>
        <taxon>Pseudoalteromonadaceae</taxon>
        <taxon>Pseudoalteromonas</taxon>
    </lineage>
</organism>
<feature type="transmembrane region" description="Helical" evidence="1">
    <location>
        <begin position="45"/>
        <end position="72"/>
    </location>
</feature>
<reference evidence="3" key="2">
    <citation type="submission" date="2019-06" db="EMBL/GenBank/DDBJ databases">
        <title>Co-occurence of chitin degradation, pigmentation and bioactivity in marine Pseudoalteromonas.</title>
        <authorList>
            <person name="Sonnenschein E.C."/>
            <person name="Bech P.K."/>
        </authorList>
    </citation>
    <scope>NUCLEOTIDE SEQUENCE [LARGE SCALE GENOMIC DNA]</scope>
    <source>
        <strain evidence="3">S2599</strain>
    </source>
</reference>
<dbReference type="RefSeq" id="WP_138544253.1">
    <property type="nucleotide sequence ID" value="NZ_PNCJ01000011.1"/>
</dbReference>
<protein>
    <submittedName>
        <fullName evidence="2">Uncharacterized protein</fullName>
    </submittedName>
</protein>
<dbReference type="Proteomes" id="UP000306719">
    <property type="component" value="Unassembled WGS sequence"/>
</dbReference>
<dbReference type="AlphaFoldDB" id="A0A5S3X1I1"/>
<dbReference type="EMBL" id="PNCJ01000011">
    <property type="protein sequence ID" value="TMP38131.1"/>
    <property type="molecule type" value="Genomic_DNA"/>
</dbReference>
<evidence type="ECO:0000256" key="1">
    <source>
        <dbReference type="SAM" id="Phobius"/>
    </source>
</evidence>
<feature type="transmembrane region" description="Helical" evidence="1">
    <location>
        <begin position="79"/>
        <end position="99"/>
    </location>
</feature>
<feature type="transmembrane region" description="Helical" evidence="1">
    <location>
        <begin position="12"/>
        <end position="30"/>
    </location>
</feature>
<comment type="caution">
    <text evidence="2">The sequence shown here is derived from an EMBL/GenBank/DDBJ whole genome shotgun (WGS) entry which is preliminary data.</text>
</comment>
<gene>
    <name evidence="2" type="ORF">CWB98_07375</name>
</gene>